<evidence type="ECO:0000256" key="5">
    <source>
        <dbReference type="ARBA" id="ARBA00005363"/>
    </source>
</evidence>
<sequence length="278" mass="31472">MAANTKENLRISWFLCYFLIFLTFQRTTVRGEMQCVKTGPCSCEMADGSGGIDLITLAEVGEPMVYDEQGRDLNFYSFNPCLPFEEPNGIDVCANVAVCMYREVDEVDTYYNCGEHLYSDFVYNNETGYFDLVYTGGYELGDVRHTIIHLVCGLIFDLDIQGYQEETRTVVMTMATPCACVTGCEGFKDLSAGSVLLIIFTVSLGFYFAAGAFYLHTVREKQGCDMIPHRHMWTELFSLIRDGCCFVLGPCRGNDPDVMYSQYERPSEYERPEYDGPV</sequence>
<evidence type="ECO:0000256" key="1">
    <source>
        <dbReference type="ARBA" id="ARBA00004304"/>
    </source>
</evidence>
<evidence type="ECO:0000256" key="2">
    <source>
        <dbReference type="ARBA" id="ARBA00004358"/>
    </source>
</evidence>
<evidence type="ECO:0000256" key="4">
    <source>
        <dbReference type="ARBA" id="ARBA00004472"/>
    </source>
</evidence>
<name>A0A8K0F2Z5_BRALA</name>
<evidence type="ECO:0000256" key="19">
    <source>
        <dbReference type="SAM" id="SignalP"/>
    </source>
</evidence>
<keyword evidence="15 18" id="KW-0472">Membrane</keyword>
<evidence type="ECO:0000313" key="21">
    <source>
        <dbReference type="EMBL" id="CAH1272455.1"/>
    </source>
</evidence>
<evidence type="ECO:0000256" key="12">
    <source>
        <dbReference type="ARBA" id="ARBA00023006"/>
    </source>
</evidence>
<comment type="subcellular location">
    <subcellularLocation>
        <location evidence="2">Cytoplasmic vesicle membrane</location>
        <topology evidence="2">Single-pass type I membrane protein</topology>
    </subcellularLocation>
    <subcellularLocation>
        <location evidence="3">Golgi apparatus membrane</location>
    </subcellularLocation>
    <subcellularLocation>
        <location evidence="1">Mitochondrion membrane</location>
        <topology evidence="1">Single-pass membrane protein</topology>
    </subcellularLocation>
    <subcellularLocation>
        <location evidence="4">Preautophagosomal structure membrane</location>
        <topology evidence="4">Single-pass type I membrane protein</topology>
    </subcellularLocation>
</comment>
<evidence type="ECO:0000256" key="18">
    <source>
        <dbReference type="SAM" id="Phobius"/>
    </source>
</evidence>
<dbReference type="PANTHER" id="PTHR15071:SF0">
    <property type="entry name" value="MANNOSE 6-PHOSPHATE RECEPTOR-LIKE PROTEIN 1"/>
    <property type="match status" value="1"/>
</dbReference>
<feature type="chain" id="PRO_5035462011" description="Autophagy-related protein 27" evidence="19">
    <location>
        <begin position="32"/>
        <end position="278"/>
    </location>
</feature>
<evidence type="ECO:0000256" key="10">
    <source>
        <dbReference type="ARBA" id="ARBA00022927"/>
    </source>
</evidence>
<dbReference type="GO" id="GO:0015031">
    <property type="term" value="P:protein transport"/>
    <property type="evidence" value="ECO:0007669"/>
    <property type="project" value="UniProtKB-KW"/>
</dbReference>
<dbReference type="GO" id="GO:0010008">
    <property type="term" value="C:endosome membrane"/>
    <property type="evidence" value="ECO:0007669"/>
    <property type="project" value="UniProtKB-SubCell"/>
</dbReference>
<dbReference type="PROSITE" id="PS51914">
    <property type="entry name" value="MRH"/>
    <property type="match status" value="1"/>
</dbReference>
<dbReference type="Gene3D" id="2.70.130.10">
    <property type="entry name" value="Mannose-6-phosphate receptor binding domain"/>
    <property type="match status" value="1"/>
</dbReference>
<dbReference type="AlphaFoldDB" id="A0A8K0F2Z5"/>
<proteinExistence type="inferred from homology"/>
<evidence type="ECO:0000259" key="20">
    <source>
        <dbReference type="PROSITE" id="PS51914"/>
    </source>
</evidence>
<dbReference type="FunFam" id="2.70.130.10:FF:000029">
    <property type="entry name" value="uncharacterized protein LOC100184158"/>
    <property type="match status" value="1"/>
</dbReference>
<keyword evidence="12" id="KW-0072">Autophagy</keyword>
<protein>
    <recommendedName>
        <fullName evidence="6">Autophagy-related protein 27</fullName>
    </recommendedName>
</protein>
<evidence type="ECO:0000256" key="13">
    <source>
        <dbReference type="ARBA" id="ARBA00023034"/>
    </source>
</evidence>
<dbReference type="Pfam" id="PF09451">
    <property type="entry name" value="ATG27"/>
    <property type="match status" value="1"/>
</dbReference>
<dbReference type="EMBL" id="OV696693">
    <property type="protein sequence ID" value="CAH1272455.1"/>
    <property type="molecule type" value="Genomic_DNA"/>
</dbReference>
<evidence type="ECO:0000256" key="7">
    <source>
        <dbReference type="ARBA" id="ARBA00022448"/>
    </source>
</evidence>
<evidence type="ECO:0000256" key="3">
    <source>
        <dbReference type="ARBA" id="ARBA00004394"/>
    </source>
</evidence>
<reference evidence="21" key="1">
    <citation type="submission" date="2022-01" db="EMBL/GenBank/DDBJ databases">
        <authorList>
            <person name="Braso-Vives M."/>
        </authorList>
    </citation>
    <scope>NUCLEOTIDE SEQUENCE</scope>
</reference>
<evidence type="ECO:0000256" key="6">
    <source>
        <dbReference type="ARBA" id="ARBA00013776"/>
    </source>
</evidence>
<dbReference type="InterPro" id="IPR009011">
    <property type="entry name" value="Man6P_isomerase_rcpt-bd_dom_sf"/>
</dbReference>
<keyword evidence="17" id="KW-0968">Cytoplasmic vesicle</keyword>
<dbReference type="OrthoDB" id="29460at2759"/>
<evidence type="ECO:0000256" key="17">
    <source>
        <dbReference type="ARBA" id="ARBA00023329"/>
    </source>
</evidence>
<keyword evidence="11 18" id="KW-1133">Transmembrane helix</keyword>
<organism evidence="21 22">
    <name type="scientific">Branchiostoma lanceolatum</name>
    <name type="common">Common lancelet</name>
    <name type="synonym">Amphioxus lanceolatum</name>
    <dbReference type="NCBI Taxonomy" id="7740"/>
    <lineage>
        <taxon>Eukaryota</taxon>
        <taxon>Metazoa</taxon>
        <taxon>Chordata</taxon>
        <taxon>Cephalochordata</taxon>
        <taxon>Leptocardii</taxon>
        <taxon>Amphioxiformes</taxon>
        <taxon>Branchiostomatidae</taxon>
        <taxon>Branchiostoma</taxon>
    </lineage>
</organism>
<keyword evidence="10" id="KW-0653">Protein transport</keyword>
<dbReference type="GO" id="GO:0034045">
    <property type="term" value="C:phagophore assembly site membrane"/>
    <property type="evidence" value="ECO:0007669"/>
    <property type="project" value="UniProtKB-SubCell"/>
</dbReference>
<dbReference type="PANTHER" id="PTHR15071">
    <property type="entry name" value="MANNOSE-6-PHOSPHATE RECEPTOR FAMILY MEMBER"/>
    <property type="match status" value="1"/>
</dbReference>
<dbReference type="InterPro" id="IPR044865">
    <property type="entry name" value="MRH_dom"/>
</dbReference>
<comment type="similarity">
    <text evidence="5">Belongs to the ATG27 family.</text>
</comment>
<feature type="domain" description="MRH" evidence="20">
    <location>
        <begin position="62"/>
        <end position="182"/>
    </location>
</feature>
<keyword evidence="14" id="KW-0496">Mitochondrion</keyword>
<dbReference type="Proteomes" id="UP000838412">
    <property type="component" value="Chromosome 8"/>
</dbReference>
<keyword evidence="22" id="KW-1185">Reference proteome</keyword>
<evidence type="ECO:0000256" key="8">
    <source>
        <dbReference type="ARBA" id="ARBA00022692"/>
    </source>
</evidence>
<keyword evidence="13" id="KW-0333">Golgi apparatus</keyword>
<evidence type="ECO:0000313" key="22">
    <source>
        <dbReference type="Proteomes" id="UP000838412"/>
    </source>
</evidence>
<gene>
    <name evidence="21" type="primary">M6PR</name>
    <name evidence="21" type="ORF">BLAG_LOCUS24095</name>
</gene>
<keyword evidence="16" id="KW-1015">Disulfide bond</keyword>
<dbReference type="GO" id="GO:0031966">
    <property type="term" value="C:mitochondrial membrane"/>
    <property type="evidence" value="ECO:0007669"/>
    <property type="project" value="UniProtKB-SubCell"/>
</dbReference>
<keyword evidence="8 18" id="KW-0812">Transmembrane</keyword>
<accession>A0A8K0F2Z5</accession>
<dbReference type="GO" id="GO:0000139">
    <property type="term" value="C:Golgi membrane"/>
    <property type="evidence" value="ECO:0007669"/>
    <property type="project" value="UniProtKB-SubCell"/>
</dbReference>
<dbReference type="GO" id="GO:0006914">
    <property type="term" value="P:autophagy"/>
    <property type="evidence" value="ECO:0007669"/>
    <property type="project" value="UniProtKB-KW"/>
</dbReference>
<dbReference type="GO" id="GO:0005802">
    <property type="term" value="C:trans-Golgi network"/>
    <property type="evidence" value="ECO:0007669"/>
    <property type="project" value="TreeGrafter"/>
</dbReference>
<dbReference type="SUPFAM" id="SSF50911">
    <property type="entry name" value="Mannose 6-phosphate receptor domain"/>
    <property type="match status" value="1"/>
</dbReference>
<keyword evidence="7" id="KW-0813">Transport</keyword>
<evidence type="ECO:0000256" key="14">
    <source>
        <dbReference type="ARBA" id="ARBA00023128"/>
    </source>
</evidence>
<evidence type="ECO:0000256" key="11">
    <source>
        <dbReference type="ARBA" id="ARBA00022989"/>
    </source>
</evidence>
<keyword evidence="9 19" id="KW-0732">Signal</keyword>
<dbReference type="InterPro" id="IPR018939">
    <property type="entry name" value="Autophagy-rel_prot_27"/>
</dbReference>
<evidence type="ECO:0000256" key="16">
    <source>
        <dbReference type="ARBA" id="ARBA00023157"/>
    </source>
</evidence>
<evidence type="ECO:0000256" key="15">
    <source>
        <dbReference type="ARBA" id="ARBA00023136"/>
    </source>
</evidence>
<evidence type="ECO:0000256" key="9">
    <source>
        <dbReference type="ARBA" id="ARBA00022729"/>
    </source>
</evidence>
<feature type="transmembrane region" description="Helical" evidence="18">
    <location>
        <begin position="190"/>
        <end position="215"/>
    </location>
</feature>
<feature type="signal peptide" evidence="19">
    <location>
        <begin position="1"/>
        <end position="31"/>
    </location>
</feature>